<evidence type="ECO:0000256" key="4">
    <source>
        <dbReference type="ARBA" id="ARBA00022552"/>
    </source>
</evidence>
<dbReference type="GO" id="GO:0008408">
    <property type="term" value="F:3'-5' exonuclease activity"/>
    <property type="evidence" value="ECO:0007669"/>
    <property type="project" value="InterPro"/>
</dbReference>
<keyword evidence="7" id="KW-0269">Exonuclease</keyword>
<evidence type="ECO:0000313" key="12">
    <source>
        <dbReference type="EMBL" id="CRK11969.1"/>
    </source>
</evidence>
<dbReference type="EMBL" id="CVQI01002669">
    <property type="protein sequence ID" value="CRK11969.1"/>
    <property type="molecule type" value="Genomic_DNA"/>
</dbReference>
<name>A0A0G4KQF5_VERLO</name>
<evidence type="ECO:0000259" key="11">
    <source>
        <dbReference type="SMART" id="SM00479"/>
    </source>
</evidence>
<proteinExistence type="inferred from homology"/>
<dbReference type="InterPro" id="IPR012337">
    <property type="entry name" value="RNaseH-like_sf"/>
</dbReference>
<accession>A0A0G4KQF5</accession>
<dbReference type="InterPro" id="IPR013520">
    <property type="entry name" value="Ribonucl_H"/>
</dbReference>
<comment type="subcellular location">
    <subcellularLocation>
        <location evidence="1">Nucleus</location>
    </subcellularLocation>
</comment>
<evidence type="ECO:0000256" key="6">
    <source>
        <dbReference type="ARBA" id="ARBA00022801"/>
    </source>
</evidence>
<evidence type="ECO:0000313" key="13">
    <source>
        <dbReference type="Proteomes" id="UP000045706"/>
    </source>
</evidence>
<dbReference type="AlphaFoldDB" id="A0A0G4KQF5"/>
<evidence type="ECO:0000256" key="1">
    <source>
        <dbReference type="ARBA" id="ARBA00004123"/>
    </source>
</evidence>
<dbReference type="SUPFAM" id="SSF53098">
    <property type="entry name" value="Ribonuclease H-like"/>
    <property type="match status" value="1"/>
</dbReference>
<dbReference type="CDD" id="cd06144">
    <property type="entry name" value="REX4_like"/>
    <property type="match status" value="1"/>
</dbReference>
<evidence type="ECO:0000256" key="8">
    <source>
        <dbReference type="ARBA" id="ARBA00023242"/>
    </source>
</evidence>
<dbReference type="PANTHER" id="PTHR12801:SF45">
    <property type="entry name" value="RNA EXONUCLEASE 4"/>
    <property type="match status" value="1"/>
</dbReference>
<reference evidence="13" key="1">
    <citation type="submission" date="2015-05" db="EMBL/GenBank/DDBJ databases">
        <authorList>
            <person name="Fogelqvist Johan"/>
        </authorList>
    </citation>
    <scope>NUCLEOTIDE SEQUENCE [LARGE SCALE GENOMIC DNA]</scope>
</reference>
<feature type="compositionally biased region" description="Low complexity" evidence="10">
    <location>
        <begin position="53"/>
        <end position="66"/>
    </location>
</feature>
<dbReference type="GO" id="GO:0000027">
    <property type="term" value="P:ribosomal large subunit assembly"/>
    <property type="evidence" value="ECO:0007669"/>
    <property type="project" value="TreeGrafter"/>
</dbReference>
<dbReference type="FunFam" id="3.30.420.10:FF:000007">
    <property type="entry name" value="Interferon-stimulated exonuclease gene 20"/>
    <property type="match status" value="1"/>
</dbReference>
<feature type="domain" description="Exonuclease" evidence="11">
    <location>
        <begin position="203"/>
        <end position="364"/>
    </location>
</feature>
<dbReference type="InterPro" id="IPR047021">
    <property type="entry name" value="REXO1/3/4-like"/>
</dbReference>
<dbReference type="Proteomes" id="UP000045706">
    <property type="component" value="Unassembled WGS sequence"/>
</dbReference>
<dbReference type="GO" id="GO:0005634">
    <property type="term" value="C:nucleus"/>
    <property type="evidence" value="ECO:0007669"/>
    <property type="project" value="UniProtKB-SubCell"/>
</dbReference>
<dbReference type="Pfam" id="PF00929">
    <property type="entry name" value="RNase_T"/>
    <property type="match status" value="1"/>
</dbReference>
<evidence type="ECO:0000256" key="10">
    <source>
        <dbReference type="SAM" id="MobiDB-lite"/>
    </source>
</evidence>
<evidence type="ECO:0000256" key="9">
    <source>
        <dbReference type="ARBA" id="ARBA00025599"/>
    </source>
</evidence>
<comment type="similarity">
    <text evidence="2">Belongs to the REXO4 family.</text>
</comment>
<keyword evidence="8" id="KW-0539">Nucleus</keyword>
<dbReference type="InterPro" id="IPR036397">
    <property type="entry name" value="RNaseH_sf"/>
</dbReference>
<dbReference type="InterPro" id="IPR037431">
    <property type="entry name" value="REX4_DEDDh_dom"/>
</dbReference>
<feature type="region of interest" description="Disordered" evidence="10">
    <location>
        <begin position="1"/>
        <end position="112"/>
    </location>
</feature>
<feature type="compositionally biased region" description="Polar residues" evidence="10">
    <location>
        <begin position="1"/>
        <end position="20"/>
    </location>
</feature>
<sequence>MARELSSNWKQLQAQIQAESSPKPDGKTPNTLKRRASSKALASAAKKQKKPVVSKTAAASTSTTVTPRPPPSAAARARRVPADLAARMGAAQSSKVADPARTGPSPSLAAWAAENDVSAESLAEAARRVPADLAARMGAAQSSKVADPARTGPSPSLAAWAAENDVSAESLAEAYGLGLPGNAMLAEPEKENAGRTPGLDVGKYVALDCEMVGVGEGGYESVLARVSLVDFHGRQVYDSFVRPREKVTDWRTAVSGIAPRKMRLARDFEDVQAEVAELLQDRILIGHDVKHDLDALQLTHSIKDIRDTSKFPGFRRYGNGKKPALRKLAEEILKVEIQQGAHSSVEDAKVTMALFRRHKPAFDVDNTNRFPAFAPGARSAAKKPKKKKK</sequence>
<dbReference type="Gene3D" id="3.30.420.10">
    <property type="entry name" value="Ribonuclease H-like superfamily/Ribonuclease H"/>
    <property type="match status" value="1"/>
</dbReference>
<organism evidence="12 13">
    <name type="scientific">Verticillium longisporum</name>
    <name type="common">Verticillium dahliae var. longisporum</name>
    <dbReference type="NCBI Taxonomy" id="100787"/>
    <lineage>
        <taxon>Eukaryota</taxon>
        <taxon>Fungi</taxon>
        <taxon>Dikarya</taxon>
        <taxon>Ascomycota</taxon>
        <taxon>Pezizomycotina</taxon>
        <taxon>Sordariomycetes</taxon>
        <taxon>Hypocreomycetidae</taxon>
        <taxon>Glomerellales</taxon>
        <taxon>Plectosphaerellaceae</taxon>
        <taxon>Verticillium</taxon>
    </lineage>
</organism>
<keyword evidence="6" id="KW-0378">Hydrolase</keyword>
<dbReference type="SMART" id="SM00479">
    <property type="entry name" value="EXOIII"/>
    <property type="match status" value="1"/>
</dbReference>
<evidence type="ECO:0000256" key="5">
    <source>
        <dbReference type="ARBA" id="ARBA00022722"/>
    </source>
</evidence>
<keyword evidence="5" id="KW-0540">Nuclease</keyword>
<protein>
    <recommendedName>
        <fullName evidence="3">RNA exonuclease 4</fullName>
    </recommendedName>
</protein>
<dbReference type="GO" id="GO:0003676">
    <property type="term" value="F:nucleic acid binding"/>
    <property type="evidence" value="ECO:0007669"/>
    <property type="project" value="InterPro"/>
</dbReference>
<keyword evidence="4" id="KW-0698">rRNA processing</keyword>
<evidence type="ECO:0000256" key="3">
    <source>
        <dbReference type="ARBA" id="ARBA00016937"/>
    </source>
</evidence>
<evidence type="ECO:0000256" key="2">
    <source>
        <dbReference type="ARBA" id="ARBA00010489"/>
    </source>
</evidence>
<comment type="function">
    <text evidence="9">Exoribonuclease involved in ribosome biosynthesis. Involved in the processing of ITS1, the internal transcribed spacer localized between the 18S and 5.8S rRNAs.</text>
</comment>
<dbReference type="GO" id="GO:0006364">
    <property type="term" value="P:rRNA processing"/>
    <property type="evidence" value="ECO:0007669"/>
    <property type="project" value="UniProtKB-KW"/>
</dbReference>
<dbReference type="PANTHER" id="PTHR12801">
    <property type="entry name" value="RNA EXONUCLEASE REXO1 / RECO3 FAMILY MEMBER-RELATED"/>
    <property type="match status" value="1"/>
</dbReference>
<gene>
    <name evidence="12" type="ORF">BN1723_009553</name>
</gene>
<evidence type="ECO:0000256" key="7">
    <source>
        <dbReference type="ARBA" id="ARBA00022839"/>
    </source>
</evidence>